<dbReference type="AlphaFoldDB" id="A0A1I4UUT6"/>
<proteinExistence type="predicted"/>
<dbReference type="RefSeq" id="WP_101288597.1">
    <property type="nucleotide sequence ID" value="NZ_FOUQ01000009.1"/>
</dbReference>
<dbReference type="Gene3D" id="3.40.190.170">
    <property type="entry name" value="Bacterial extracellular solute-binding protein, family 7"/>
    <property type="match status" value="1"/>
</dbReference>
<dbReference type="InterPro" id="IPR004682">
    <property type="entry name" value="TRAP_DctP"/>
</dbReference>
<dbReference type="PANTHER" id="PTHR33376:SF3">
    <property type="entry name" value="C4-DICARBOXYLATE-BINDING PROTEIN"/>
    <property type="match status" value="1"/>
</dbReference>
<dbReference type="NCBIfam" id="TIGR00787">
    <property type="entry name" value="dctP"/>
    <property type="match status" value="1"/>
</dbReference>
<feature type="chain" id="PRO_5015065793" evidence="2">
    <location>
        <begin position="28"/>
        <end position="328"/>
    </location>
</feature>
<dbReference type="NCBIfam" id="NF037995">
    <property type="entry name" value="TRAP_S1"/>
    <property type="match status" value="1"/>
</dbReference>
<dbReference type="OrthoDB" id="9803763at2"/>
<protein>
    <submittedName>
        <fullName evidence="3">C4-dicarboxylate ABC transporter</fullName>
    </submittedName>
</protein>
<evidence type="ECO:0000256" key="1">
    <source>
        <dbReference type="ARBA" id="ARBA00022729"/>
    </source>
</evidence>
<sequence>MGFMSRAALAAACGLAFAGSMLGVATAADYTLNINTALTTSDPLYKGLEDLQKNVEARSEGRLAIRLFPGSQLGKDEDVLEQARAGAGNAVVVDGGRLAVYVKDFGVLSGPYLASGYEGIRKVVTSPLLDEMAKKLHDGAQLQVLSFNWWQGERHLLTNKPIKVPADLQGIRMRTPGAPVWTETVKAMGATPAPMAWAEVYSALQTQVIDAVEAQDPAAYGSRLYEVTKYLTKTGHFNLITGLVTSAAWFDALPPDLQTILKEEALKSGDVASHGTEAAIADIEAKMKEAGMTIDEIDVTPFKEATAGVYETLGYTDLKKEVDALLAK</sequence>
<reference evidence="3 4" key="1">
    <citation type="submission" date="2017-12" db="EMBL/GenBank/DDBJ databases">
        <title>Anaerobic carbon monoxide metabolism by Pleomorphomonas carboxyditropha sp. nov., a new mesophilic hydrogenogenic carboxidotroph.</title>
        <authorList>
            <person name="Esquivel-Elizondo S."/>
            <person name="Krajmalnik-Brown R."/>
        </authorList>
    </citation>
    <scope>NUCLEOTIDE SEQUENCE [LARGE SCALE GENOMIC DNA]</scope>
    <source>
        <strain evidence="3 4">R5-392</strain>
    </source>
</reference>
<dbReference type="CDD" id="cd13669">
    <property type="entry name" value="PBP2_TRAP_TM0322_like"/>
    <property type="match status" value="1"/>
</dbReference>
<name>A0A1I4UUT6_9HYPH</name>
<keyword evidence="1 2" id="KW-0732">Signal</keyword>
<accession>A0A1I4UUT6</accession>
<dbReference type="GO" id="GO:0055085">
    <property type="term" value="P:transmembrane transport"/>
    <property type="evidence" value="ECO:0007669"/>
    <property type="project" value="InterPro"/>
</dbReference>
<evidence type="ECO:0000313" key="4">
    <source>
        <dbReference type="Proteomes" id="UP000233491"/>
    </source>
</evidence>
<dbReference type="InterPro" id="IPR038404">
    <property type="entry name" value="TRAP_DctP_sf"/>
</dbReference>
<dbReference type="Pfam" id="PF03480">
    <property type="entry name" value="DctP"/>
    <property type="match status" value="1"/>
</dbReference>
<gene>
    <name evidence="3" type="ORF">CXZ10_07820</name>
</gene>
<keyword evidence="4" id="KW-1185">Reference proteome</keyword>
<evidence type="ECO:0000313" key="3">
    <source>
        <dbReference type="EMBL" id="PKR89796.1"/>
    </source>
</evidence>
<dbReference type="Proteomes" id="UP000233491">
    <property type="component" value="Unassembled WGS sequence"/>
</dbReference>
<comment type="caution">
    <text evidence="3">The sequence shown here is derived from an EMBL/GenBank/DDBJ whole genome shotgun (WGS) entry which is preliminary data.</text>
</comment>
<dbReference type="InterPro" id="IPR018389">
    <property type="entry name" value="DctP_fam"/>
</dbReference>
<organism evidence="3 4">
    <name type="scientific">Pleomorphomonas diazotrophica</name>
    <dbReference type="NCBI Taxonomy" id="1166257"/>
    <lineage>
        <taxon>Bacteria</taxon>
        <taxon>Pseudomonadati</taxon>
        <taxon>Pseudomonadota</taxon>
        <taxon>Alphaproteobacteria</taxon>
        <taxon>Hyphomicrobiales</taxon>
        <taxon>Pleomorphomonadaceae</taxon>
        <taxon>Pleomorphomonas</taxon>
    </lineage>
</organism>
<dbReference type="PANTHER" id="PTHR33376">
    <property type="match status" value="1"/>
</dbReference>
<feature type="signal peptide" evidence="2">
    <location>
        <begin position="1"/>
        <end position="27"/>
    </location>
</feature>
<dbReference type="PIRSF" id="PIRSF006470">
    <property type="entry name" value="DctB"/>
    <property type="match status" value="1"/>
</dbReference>
<dbReference type="EMBL" id="PJNW01000004">
    <property type="protein sequence ID" value="PKR89796.1"/>
    <property type="molecule type" value="Genomic_DNA"/>
</dbReference>
<dbReference type="GO" id="GO:0030288">
    <property type="term" value="C:outer membrane-bounded periplasmic space"/>
    <property type="evidence" value="ECO:0007669"/>
    <property type="project" value="InterPro"/>
</dbReference>
<evidence type="ECO:0000256" key="2">
    <source>
        <dbReference type="SAM" id="SignalP"/>
    </source>
</evidence>